<keyword evidence="1" id="KW-0808">Transferase</keyword>
<evidence type="ECO:0000313" key="1">
    <source>
        <dbReference type="EMBL" id="QIJ72362.1"/>
    </source>
</evidence>
<dbReference type="RefSeq" id="WP_166032580.1">
    <property type="nucleotide sequence ID" value="NZ_JACDUQ010000005.1"/>
</dbReference>
<sequence length="307" mass="35369">MYKYLVSSHLNPSLSGVAKFNQILAMKLDVPCLSVFDIQSIDKGPILFSLKVRDLNDSECLLLSKYLNFLVAKNIEYDLFFHTFDGLDLEYELLKYSRIIYSGNLEIYSALKGINKKIISAWCPALITGDHIVRETSLNLFSFGMAHKLQLKYYKILQNFLENYNIDYVLWVSTAFHEKANFGDFDSVSNQLSKIFGFRIQFLGFLSDDAINYFLDKTQLFVAFFEKGVRANNTSIFAAMNRGCAIITNIDEYSPSWIKHSVNVLDIRLLKPENLKLDFLKKIGLQAKNDVQRYASWDKLIELFSVI</sequence>
<accession>A0A6G7PXH6</accession>
<dbReference type="KEGG" id="tav:G4V39_08785"/>
<dbReference type="EMBL" id="CP048877">
    <property type="protein sequence ID" value="QIJ72362.1"/>
    <property type="molecule type" value="Genomic_DNA"/>
</dbReference>
<protein>
    <submittedName>
        <fullName evidence="1">Glycosyltransferase family 4 protein</fullName>
    </submittedName>
</protein>
<proteinExistence type="predicted"/>
<keyword evidence="2" id="KW-1185">Reference proteome</keyword>
<evidence type="ECO:0000313" key="2">
    <source>
        <dbReference type="Proteomes" id="UP000502179"/>
    </source>
</evidence>
<reference evidence="1 2" key="1">
    <citation type="submission" date="2020-02" db="EMBL/GenBank/DDBJ databases">
        <title>Genome analysis of Thermosulfuriphilus ammonigenes ST65T, an anaerobic thermophilic chemolithoautotrophic bacterium isolated from a deep-sea hydrothermal vent.</title>
        <authorList>
            <person name="Slobodkina G."/>
            <person name="Allioux M."/>
            <person name="Merkel A."/>
            <person name="Alain K."/>
            <person name="Jebbar M."/>
            <person name="Slobodkin A."/>
        </authorList>
    </citation>
    <scope>NUCLEOTIDE SEQUENCE [LARGE SCALE GENOMIC DNA]</scope>
    <source>
        <strain evidence="1 2">ST65</strain>
    </source>
</reference>
<dbReference type="Proteomes" id="UP000502179">
    <property type="component" value="Chromosome"/>
</dbReference>
<gene>
    <name evidence="1" type="ORF">G4V39_08785</name>
</gene>
<dbReference type="AlphaFoldDB" id="A0A6G7PXH6"/>
<organism evidence="1 2">
    <name type="scientific">Thermosulfuriphilus ammonigenes</name>
    <dbReference type="NCBI Taxonomy" id="1936021"/>
    <lineage>
        <taxon>Bacteria</taxon>
        <taxon>Pseudomonadati</taxon>
        <taxon>Thermodesulfobacteriota</taxon>
        <taxon>Thermodesulfobacteria</taxon>
        <taxon>Thermodesulfobacteriales</taxon>
        <taxon>Thermodesulfobacteriaceae</taxon>
        <taxon>Thermosulfuriphilus</taxon>
    </lineage>
</organism>
<dbReference type="GO" id="GO:0016740">
    <property type="term" value="F:transferase activity"/>
    <property type="evidence" value="ECO:0007669"/>
    <property type="project" value="UniProtKB-KW"/>
</dbReference>
<name>A0A6G7PXH6_9BACT</name>